<protein>
    <submittedName>
        <fullName evidence="2">Protein ECT2-like</fullName>
    </submittedName>
</protein>
<name>A0AAV1NXY0_SCOSC</name>
<feature type="region of interest" description="Disordered" evidence="1">
    <location>
        <begin position="1"/>
        <end position="46"/>
    </location>
</feature>
<comment type="caution">
    <text evidence="2">The sequence shown here is derived from an EMBL/GenBank/DDBJ whole genome shotgun (WGS) entry which is preliminary data.</text>
</comment>
<dbReference type="AlphaFoldDB" id="A0AAV1NXY0"/>
<dbReference type="Proteomes" id="UP001314229">
    <property type="component" value="Unassembled WGS sequence"/>
</dbReference>
<gene>
    <name evidence="2" type="ORF">FSCOSCO3_A020809</name>
</gene>
<sequence length="243" mass="27047">MTGKGSSRQERVSTRITDKADANSDANPRSHNGDDDSEDEEPSLSSVVRLIESFQNETRASIGTLQSTVDSFSPPLTDVESSLQDIDGRVTELEAKCEALSKSNTMLLSKTEDLESRSRCQNLRVLGIPENTEGPQATSFIPNQEPLQVRIFPDFTVDVAKQRAAFTSVQKLRAAEVRYGLLFPARLQLTFNNEKRIFNTPEAAEKYYEEKIAPAWPPETGPALNGSMYPVGRAEIHRLNVWD</sequence>
<evidence type="ECO:0000313" key="2">
    <source>
        <dbReference type="EMBL" id="CAK6964432.1"/>
    </source>
</evidence>
<evidence type="ECO:0000256" key="1">
    <source>
        <dbReference type="SAM" id="MobiDB-lite"/>
    </source>
</evidence>
<dbReference type="InterPro" id="IPR004244">
    <property type="entry name" value="Transposase_22"/>
</dbReference>
<feature type="compositionally biased region" description="Basic and acidic residues" evidence="1">
    <location>
        <begin position="7"/>
        <end position="22"/>
    </location>
</feature>
<dbReference type="EMBL" id="CAWUFR010000072">
    <property type="protein sequence ID" value="CAK6964432.1"/>
    <property type="molecule type" value="Genomic_DNA"/>
</dbReference>
<dbReference type="PANTHER" id="PTHR11505">
    <property type="entry name" value="L1 TRANSPOSABLE ELEMENT-RELATED"/>
    <property type="match status" value="1"/>
</dbReference>
<keyword evidence="3" id="KW-1185">Reference proteome</keyword>
<proteinExistence type="predicted"/>
<evidence type="ECO:0000313" key="3">
    <source>
        <dbReference type="Proteomes" id="UP001314229"/>
    </source>
</evidence>
<dbReference type="Gene3D" id="3.30.250.20">
    <property type="entry name" value="L1 transposable element, C-terminal domain"/>
    <property type="match status" value="1"/>
</dbReference>
<dbReference type="InterPro" id="IPR042566">
    <property type="entry name" value="L1_C"/>
</dbReference>
<organism evidence="2 3">
    <name type="scientific">Scomber scombrus</name>
    <name type="common">Atlantic mackerel</name>
    <name type="synonym">Scomber vernalis</name>
    <dbReference type="NCBI Taxonomy" id="13677"/>
    <lineage>
        <taxon>Eukaryota</taxon>
        <taxon>Metazoa</taxon>
        <taxon>Chordata</taxon>
        <taxon>Craniata</taxon>
        <taxon>Vertebrata</taxon>
        <taxon>Euteleostomi</taxon>
        <taxon>Actinopterygii</taxon>
        <taxon>Neopterygii</taxon>
        <taxon>Teleostei</taxon>
        <taxon>Neoteleostei</taxon>
        <taxon>Acanthomorphata</taxon>
        <taxon>Pelagiaria</taxon>
        <taxon>Scombriformes</taxon>
        <taxon>Scombridae</taxon>
        <taxon>Scomber</taxon>
    </lineage>
</organism>
<accession>A0AAV1NXY0</accession>
<reference evidence="2 3" key="1">
    <citation type="submission" date="2024-01" db="EMBL/GenBank/DDBJ databases">
        <authorList>
            <person name="Alioto T."/>
            <person name="Alioto T."/>
            <person name="Gomez Garrido J."/>
        </authorList>
    </citation>
    <scope>NUCLEOTIDE SEQUENCE [LARGE SCALE GENOMIC DNA]</scope>
</reference>